<gene>
    <name evidence="1" type="ORF">FN924_15330</name>
</gene>
<dbReference type="Proteomes" id="UP000315215">
    <property type="component" value="Chromosome"/>
</dbReference>
<keyword evidence="2" id="KW-1185">Reference proteome</keyword>
<accession>A0A516KJ62</accession>
<dbReference type="AlphaFoldDB" id="A0A516KJ62"/>
<dbReference type="Pfam" id="PF06338">
    <property type="entry name" value="ComK"/>
    <property type="match status" value="1"/>
</dbReference>
<reference evidence="1 2" key="1">
    <citation type="submission" date="2019-07" db="EMBL/GenBank/DDBJ databases">
        <authorList>
            <person name="Li J."/>
        </authorList>
    </citation>
    <scope>NUCLEOTIDE SEQUENCE [LARGE SCALE GENOMIC DNA]</scope>
    <source>
        <strain evidence="1 2">TKL69</strain>
    </source>
</reference>
<sequence>MMMDNILSNYEITEMTMALVPKFHTEYRTLAIETGGKMIYIEKTPLELIEHACIQGWSTLTGRRKAILKRTGFSHKVPILLDEAKEIITFPSKSPKSDKCSWIFYHHVSFVQKISKQRNNKEYLTTIVFKDGQTLEMKESSYILERQLFRSYKFTKMLVQ</sequence>
<dbReference type="InterPro" id="IPR010461">
    <property type="entry name" value="ComK"/>
</dbReference>
<organism evidence="1 2">
    <name type="scientific">Radiobacillus deserti</name>
    <dbReference type="NCBI Taxonomy" id="2594883"/>
    <lineage>
        <taxon>Bacteria</taxon>
        <taxon>Bacillati</taxon>
        <taxon>Bacillota</taxon>
        <taxon>Bacilli</taxon>
        <taxon>Bacillales</taxon>
        <taxon>Bacillaceae</taxon>
        <taxon>Radiobacillus</taxon>
    </lineage>
</organism>
<dbReference type="EMBL" id="CP041666">
    <property type="protein sequence ID" value="QDP41433.1"/>
    <property type="molecule type" value="Genomic_DNA"/>
</dbReference>
<protein>
    <submittedName>
        <fullName evidence="1">Competence protein</fullName>
    </submittedName>
</protein>
<dbReference type="KEGG" id="aqt:FN924_15330"/>
<evidence type="ECO:0000313" key="2">
    <source>
        <dbReference type="Proteomes" id="UP000315215"/>
    </source>
</evidence>
<proteinExistence type="predicted"/>
<dbReference type="GO" id="GO:0030420">
    <property type="term" value="P:establishment of competence for transformation"/>
    <property type="evidence" value="ECO:0007669"/>
    <property type="project" value="InterPro"/>
</dbReference>
<name>A0A516KJ62_9BACI</name>
<evidence type="ECO:0000313" key="1">
    <source>
        <dbReference type="EMBL" id="QDP41433.1"/>
    </source>
</evidence>